<evidence type="ECO:0000313" key="2">
    <source>
        <dbReference type="Proteomes" id="UP000008553"/>
    </source>
</evidence>
<name>Q7RHA4_PLAYO</name>
<evidence type="ECO:0000313" key="1">
    <source>
        <dbReference type="EMBL" id="EAA15903.1"/>
    </source>
</evidence>
<keyword evidence="2" id="KW-1185">Reference proteome</keyword>
<protein>
    <submittedName>
        <fullName evidence="1">Uncharacterized protein</fullName>
    </submittedName>
</protein>
<dbReference type="EMBL" id="AABL01001226">
    <property type="protein sequence ID" value="EAA15903.1"/>
    <property type="molecule type" value="Genomic_DNA"/>
</dbReference>
<gene>
    <name evidence="1" type="ORF">PY04085</name>
</gene>
<feature type="non-terminal residue" evidence="1">
    <location>
        <position position="12"/>
    </location>
</feature>
<dbReference type="Proteomes" id="UP000008553">
    <property type="component" value="Unassembled WGS sequence"/>
</dbReference>
<dbReference type="PaxDb" id="73239-Q7RHA4"/>
<organism evidence="1 2">
    <name type="scientific">Plasmodium yoelii yoelii</name>
    <dbReference type="NCBI Taxonomy" id="73239"/>
    <lineage>
        <taxon>Eukaryota</taxon>
        <taxon>Sar</taxon>
        <taxon>Alveolata</taxon>
        <taxon>Apicomplexa</taxon>
        <taxon>Aconoidasida</taxon>
        <taxon>Haemosporida</taxon>
        <taxon>Plasmodiidae</taxon>
        <taxon>Plasmodium</taxon>
        <taxon>Plasmodium (Vinckeia)</taxon>
    </lineage>
</organism>
<dbReference type="InParanoid" id="Q7RHA4"/>
<reference evidence="1 2" key="1">
    <citation type="journal article" date="2002" name="Nature">
        <title>Genome sequence and comparative analysis of the model rodent malaria parasite Plasmodium yoelii yoelii.</title>
        <authorList>
            <person name="Carlton J.M."/>
            <person name="Angiuoli S.V."/>
            <person name="Suh B.B."/>
            <person name="Kooij T.W."/>
            <person name="Pertea M."/>
            <person name="Silva J.C."/>
            <person name="Ermolaeva M.D."/>
            <person name="Allen J.E."/>
            <person name="Selengut J.D."/>
            <person name="Koo H.L."/>
            <person name="Peterson J.D."/>
            <person name="Pop M."/>
            <person name="Kosack D.S."/>
            <person name="Shumway M.F."/>
            <person name="Bidwell S.L."/>
            <person name="Shallom S.J."/>
            <person name="van Aken S.E."/>
            <person name="Riedmuller S.B."/>
            <person name="Feldblyum T.V."/>
            <person name="Cho J.K."/>
            <person name="Quackenbush J."/>
            <person name="Sedegah M."/>
            <person name="Shoaibi A."/>
            <person name="Cummings L.M."/>
            <person name="Florens L."/>
            <person name="Yates J.R."/>
            <person name="Raine J.D."/>
            <person name="Sinden R.E."/>
            <person name="Harris M.A."/>
            <person name="Cunningham D.A."/>
            <person name="Preiser P.R."/>
            <person name="Bergman L.W."/>
            <person name="Vaidya A.B."/>
            <person name="van Lin L.H."/>
            <person name="Janse C.J."/>
            <person name="Waters A.P."/>
            <person name="Smith H.O."/>
            <person name="White O.R."/>
            <person name="Salzberg S.L."/>
            <person name="Venter J.C."/>
            <person name="Fraser C.M."/>
            <person name="Hoffman S.L."/>
            <person name="Gardner M.J."/>
            <person name="Carucci D.J."/>
        </authorList>
    </citation>
    <scope>NUCLEOTIDE SEQUENCE [LARGE SCALE GENOMIC DNA]</scope>
    <source>
        <strain evidence="1 2">17XNL</strain>
    </source>
</reference>
<proteinExistence type="predicted"/>
<accession>Q7RHA4</accession>
<comment type="caution">
    <text evidence="1">The sequence shown here is derived from an EMBL/GenBank/DDBJ whole genome shotgun (WGS) entry which is preliminary data.</text>
</comment>
<sequence length="12" mass="1480">MFLFCGTHIRVR</sequence>